<evidence type="ECO:0000313" key="1">
    <source>
        <dbReference type="EMBL" id="KAF2850218.1"/>
    </source>
</evidence>
<gene>
    <name evidence="1" type="ORF">T440DRAFT_518333</name>
</gene>
<accession>A0A6A7B7F3</accession>
<dbReference type="OrthoDB" id="5343383at2759"/>
<dbReference type="Proteomes" id="UP000799423">
    <property type="component" value="Unassembled WGS sequence"/>
</dbReference>
<keyword evidence="2" id="KW-1185">Reference proteome</keyword>
<protein>
    <submittedName>
        <fullName evidence="1">Uncharacterized protein</fullName>
    </submittedName>
</protein>
<name>A0A6A7B7F3_9PLEO</name>
<dbReference type="EMBL" id="MU006307">
    <property type="protein sequence ID" value="KAF2850218.1"/>
    <property type="molecule type" value="Genomic_DNA"/>
</dbReference>
<dbReference type="AlphaFoldDB" id="A0A6A7B7F3"/>
<sequence length="210" mass="24104">MKRLTCPSTFDEAWETTISPESIAIPFTETESIRNSRDSDNWCAGPSGIRSDYMNPEDIALVVDKDEPGYHLILDTKANTAWFCVAIDPPCGAWEAKGYEPDRSNERFHYRNYPARPAVEVLEELVSKFRDLEWIPMRYDGDAPETIVSHHDEAEDHPNAVRVPPVQSCEHSAKSYTYAIIKDILHVQFGWPDNFDKEGWNRKRKGSRSK</sequence>
<proteinExistence type="predicted"/>
<evidence type="ECO:0000313" key="2">
    <source>
        <dbReference type="Proteomes" id="UP000799423"/>
    </source>
</evidence>
<reference evidence="1" key="1">
    <citation type="submission" date="2020-01" db="EMBL/GenBank/DDBJ databases">
        <authorList>
            <consortium name="DOE Joint Genome Institute"/>
            <person name="Haridas S."/>
            <person name="Albert R."/>
            <person name="Binder M."/>
            <person name="Bloem J."/>
            <person name="Labutti K."/>
            <person name="Salamov A."/>
            <person name="Andreopoulos B."/>
            <person name="Baker S.E."/>
            <person name="Barry K."/>
            <person name="Bills G."/>
            <person name="Bluhm B.H."/>
            <person name="Cannon C."/>
            <person name="Castanera R."/>
            <person name="Culley D.E."/>
            <person name="Daum C."/>
            <person name="Ezra D."/>
            <person name="Gonzalez J.B."/>
            <person name="Henrissat B."/>
            <person name="Kuo A."/>
            <person name="Liang C."/>
            <person name="Lipzen A."/>
            <person name="Lutzoni F."/>
            <person name="Magnuson J."/>
            <person name="Mondo S."/>
            <person name="Nolan M."/>
            <person name="Ohm R."/>
            <person name="Pangilinan J."/>
            <person name="Park H.-J."/>
            <person name="Ramirez L."/>
            <person name="Alfaro M."/>
            <person name="Sun H."/>
            <person name="Tritt A."/>
            <person name="Yoshinaga Y."/>
            <person name="Zwiers L.-H."/>
            <person name="Turgeon B.G."/>
            <person name="Goodwin S.B."/>
            <person name="Spatafora J.W."/>
            <person name="Crous P.W."/>
            <person name="Grigoriev I.V."/>
        </authorList>
    </citation>
    <scope>NUCLEOTIDE SEQUENCE</scope>
    <source>
        <strain evidence="1">IPT5</strain>
    </source>
</reference>
<organism evidence="1 2">
    <name type="scientific">Plenodomus tracheiphilus IPT5</name>
    <dbReference type="NCBI Taxonomy" id="1408161"/>
    <lineage>
        <taxon>Eukaryota</taxon>
        <taxon>Fungi</taxon>
        <taxon>Dikarya</taxon>
        <taxon>Ascomycota</taxon>
        <taxon>Pezizomycotina</taxon>
        <taxon>Dothideomycetes</taxon>
        <taxon>Pleosporomycetidae</taxon>
        <taxon>Pleosporales</taxon>
        <taxon>Pleosporineae</taxon>
        <taxon>Leptosphaeriaceae</taxon>
        <taxon>Plenodomus</taxon>
    </lineage>
</organism>